<dbReference type="EMBL" id="VSRR010057114">
    <property type="protein sequence ID" value="MPC81489.1"/>
    <property type="molecule type" value="Genomic_DNA"/>
</dbReference>
<feature type="compositionally biased region" description="Basic and acidic residues" evidence="1">
    <location>
        <begin position="30"/>
        <end position="51"/>
    </location>
</feature>
<name>A0A5B7II29_PORTR</name>
<feature type="compositionally biased region" description="Basic and acidic residues" evidence="1">
    <location>
        <begin position="7"/>
        <end position="22"/>
    </location>
</feature>
<sequence>MSSMDQYIRKMREGGGKEGKQDDGDEEMEDMRILVDRYIKEMKEEEGKSGEDDRDEEQDESNEGSW</sequence>
<evidence type="ECO:0000256" key="1">
    <source>
        <dbReference type="SAM" id="MobiDB-lite"/>
    </source>
</evidence>
<gene>
    <name evidence="2" type="ORF">E2C01_076107</name>
</gene>
<evidence type="ECO:0000313" key="3">
    <source>
        <dbReference type="Proteomes" id="UP000324222"/>
    </source>
</evidence>
<dbReference type="Proteomes" id="UP000324222">
    <property type="component" value="Unassembled WGS sequence"/>
</dbReference>
<dbReference type="AlphaFoldDB" id="A0A5B7II29"/>
<reference evidence="2 3" key="1">
    <citation type="submission" date="2019-05" db="EMBL/GenBank/DDBJ databases">
        <title>Another draft genome of Portunus trituberculatus and its Hox gene families provides insights of decapod evolution.</title>
        <authorList>
            <person name="Jeong J.-H."/>
            <person name="Song I."/>
            <person name="Kim S."/>
            <person name="Choi T."/>
            <person name="Kim D."/>
            <person name="Ryu S."/>
            <person name="Kim W."/>
        </authorList>
    </citation>
    <scope>NUCLEOTIDE SEQUENCE [LARGE SCALE GENOMIC DNA]</scope>
    <source>
        <tissue evidence="2">Muscle</tissue>
    </source>
</reference>
<feature type="region of interest" description="Disordered" evidence="1">
    <location>
        <begin position="1"/>
        <end position="66"/>
    </location>
</feature>
<evidence type="ECO:0000313" key="2">
    <source>
        <dbReference type="EMBL" id="MPC81489.1"/>
    </source>
</evidence>
<accession>A0A5B7II29</accession>
<keyword evidence="3" id="KW-1185">Reference proteome</keyword>
<comment type="caution">
    <text evidence="2">The sequence shown here is derived from an EMBL/GenBank/DDBJ whole genome shotgun (WGS) entry which is preliminary data.</text>
</comment>
<protein>
    <submittedName>
        <fullName evidence="2">Uncharacterized protein</fullName>
    </submittedName>
</protein>
<feature type="compositionally biased region" description="Acidic residues" evidence="1">
    <location>
        <begin position="52"/>
        <end position="66"/>
    </location>
</feature>
<organism evidence="2 3">
    <name type="scientific">Portunus trituberculatus</name>
    <name type="common">Swimming crab</name>
    <name type="synonym">Neptunus trituberculatus</name>
    <dbReference type="NCBI Taxonomy" id="210409"/>
    <lineage>
        <taxon>Eukaryota</taxon>
        <taxon>Metazoa</taxon>
        <taxon>Ecdysozoa</taxon>
        <taxon>Arthropoda</taxon>
        <taxon>Crustacea</taxon>
        <taxon>Multicrustacea</taxon>
        <taxon>Malacostraca</taxon>
        <taxon>Eumalacostraca</taxon>
        <taxon>Eucarida</taxon>
        <taxon>Decapoda</taxon>
        <taxon>Pleocyemata</taxon>
        <taxon>Brachyura</taxon>
        <taxon>Eubrachyura</taxon>
        <taxon>Portunoidea</taxon>
        <taxon>Portunidae</taxon>
        <taxon>Portuninae</taxon>
        <taxon>Portunus</taxon>
    </lineage>
</organism>
<proteinExistence type="predicted"/>